<organism evidence="1">
    <name type="scientific">Candidatus Moduliflexus flocculans</name>
    <dbReference type="NCBI Taxonomy" id="1499966"/>
    <lineage>
        <taxon>Bacteria</taxon>
        <taxon>Candidatus Moduliflexota</taxon>
        <taxon>Candidatus Moduliflexia</taxon>
        <taxon>Candidatus Moduliflexales</taxon>
        <taxon>Candidatus Moduliflexaceae</taxon>
    </lineage>
</organism>
<dbReference type="AlphaFoldDB" id="A0A0S6VVU9"/>
<protein>
    <submittedName>
        <fullName evidence="1">Uncharacterized protein</fullName>
    </submittedName>
</protein>
<accession>A0A0S6VVU9</accession>
<sequence>MTYTGTIHANTIRFKERLPFQEGLYVEVNITPAFPQKASPQA</sequence>
<reference evidence="1" key="1">
    <citation type="journal article" date="2015" name="PeerJ">
        <title>First genomic representation of candidate bacterial phylum KSB3 points to enhanced environmental sensing as a trigger of wastewater bulking.</title>
        <authorList>
            <person name="Sekiguchi Y."/>
            <person name="Ohashi A."/>
            <person name="Parks D.H."/>
            <person name="Yamauchi T."/>
            <person name="Tyson G.W."/>
            <person name="Hugenholtz P."/>
        </authorList>
    </citation>
    <scope>NUCLEOTIDE SEQUENCE [LARGE SCALE GENOMIC DNA]</scope>
</reference>
<proteinExistence type="predicted"/>
<dbReference type="STRING" id="1499966.U14_00633"/>
<evidence type="ECO:0000313" key="2">
    <source>
        <dbReference type="Proteomes" id="UP000030700"/>
    </source>
</evidence>
<keyword evidence="2" id="KW-1185">Reference proteome</keyword>
<gene>
    <name evidence="1" type="ORF">U14_00633</name>
</gene>
<dbReference type="EMBL" id="DF820455">
    <property type="protein sequence ID" value="GAK49411.1"/>
    <property type="molecule type" value="Genomic_DNA"/>
</dbReference>
<dbReference type="Proteomes" id="UP000030700">
    <property type="component" value="Unassembled WGS sequence"/>
</dbReference>
<name>A0A0S6VVU9_9BACT</name>
<evidence type="ECO:0000313" key="1">
    <source>
        <dbReference type="EMBL" id="GAK49411.1"/>
    </source>
</evidence>
<dbReference type="HOGENOM" id="CLU_3247686_0_0_0"/>